<dbReference type="AlphaFoldDB" id="A0A2G2ZU15"/>
<organism evidence="1 2">
    <name type="scientific">Capsicum annuum</name>
    <name type="common">Capsicum pepper</name>
    <dbReference type="NCBI Taxonomy" id="4072"/>
    <lineage>
        <taxon>Eukaryota</taxon>
        <taxon>Viridiplantae</taxon>
        <taxon>Streptophyta</taxon>
        <taxon>Embryophyta</taxon>
        <taxon>Tracheophyta</taxon>
        <taxon>Spermatophyta</taxon>
        <taxon>Magnoliopsida</taxon>
        <taxon>eudicotyledons</taxon>
        <taxon>Gunneridae</taxon>
        <taxon>Pentapetalae</taxon>
        <taxon>asterids</taxon>
        <taxon>lamiids</taxon>
        <taxon>Solanales</taxon>
        <taxon>Solanaceae</taxon>
        <taxon>Solanoideae</taxon>
        <taxon>Capsiceae</taxon>
        <taxon>Capsicum</taxon>
    </lineage>
</organism>
<reference evidence="1 2" key="2">
    <citation type="journal article" date="2017" name="Genome Biol.">
        <title>New reference genome sequences of hot pepper reveal the massive evolution of plant disease-resistance genes by retroduplication.</title>
        <authorList>
            <person name="Kim S."/>
            <person name="Park J."/>
            <person name="Yeom S.I."/>
            <person name="Kim Y.M."/>
            <person name="Seo E."/>
            <person name="Kim K.T."/>
            <person name="Kim M.S."/>
            <person name="Lee J.M."/>
            <person name="Cheong K."/>
            <person name="Shin H.S."/>
            <person name="Kim S.B."/>
            <person name="Han K."/>
            <person name="Lee J."/>
            <person name="Park M."/>
            <person name="Lee H.A."/>
            <person name="Lee H.Y."/>
            <person name="Lee Y."/>
            <person name="Oh S."/>
            <person name="Lee J.H."/>
            <person name="Choi E."/>
            <person name="Choi E."/>
            <person name="Lee S.E."/>
            <person name="Jeon J."/>
            <person name="Kim H."/>
            <person name="Choi G."/>
            <person name="Song H."/>
            <person name="Lee J."/>
            <person name="Lee S.C."/>
            <person name="Kwon J.K."/>
            <person name="Lee H.Y."/>
            <person name="Koo N."/>
            <person name="Hong Y."/>
            <person name="Kim R.W."/>
            <person name="Kang W.H."/>
            <person name="Huh J.H."/>
            <person name="Kang B.C."/>
            <person name="Yang T.J."/>
            <person name="Lee Y.H."/>
            <person name="Bennetzen J.L."/>
            <person name="Choi D."/>
        </authorList>
    </citation>
    <scope>NUCLEOTIDE SEQUENCE [LARGE SCALE GENOMIC DNA]</scope>
    <source>
        <strain evidence="2">cv. CM334</strain>
    </source>
</reference>
<evidence type="ECO:0000313" key="2">
    <source>
        <dbReference type="Proteomes" id="UP000222542"/>
    </source>
</evidence>
<keyword evidence="2" id="KW-1185">Reference proteome</keyword>
<dbReference type="PANTHER" id="PTHR34145:SF68">
    <property type="entry name" value="FBD DOMAIN-CONTAINING PROTEIN"/>
    <property type="match status" value="1"/>
</dbReference>
<dbReference type="Gramene" id="PHT85463">
    <property type="protein sequence ID" value="PHT85463"/>
    <property type="gene ID" value="T459_07569"/>
</dbReference>
<accession>A0A2G2ZU15</accession>
<name>A0A2G2ZU15_CAPAN</name>
<sequence length="369" mass="42809">MDILSKTWPQAYSTLPNLKFIIRFQCHIKIVDNIMERYRDGKIHIENFELSWRDLCPPVDKWLDIAIQNGVKDVGLDVRSGLEKIELPNLRKIKSVSIRICKNQRVKIEAPTLEHLSYFGLCLSEGLVVTECKDLKSLDLTHSPQNFNVYNDLSYGRERFRICKSGSLKILKIRNCDGIKEIDDPNLVSIEYQGKQTPELKIARESCQLKHSKIVLSGFHSDAAWFGKLQKFLSNSASWSQVSLYFVDCAKINMNDLLLHDRVAIPQVDVLDVKTEFYEELPTFVDALLLSCHPRRLNLSSSVKINKCFIDRLMHLSHSTSHGRESWHSQLIAIKAFDVKNQPLQLLEIDSLMEWEWKRIYFLLDWQCS</sequence>
<dbReference type="InterPro" id="IPR053772">
    <property type="entry name" value="At1g61320/At1g61330-like"/>
</dbReference>
<gene>
    <name evidence="1" type="ORF">T459_07569</name>
</gene>
<reference evidence="1 2" key="1">
    <citation type="journal article" date="2014" name="Nat. Genet.">
        <title>Genome sequence of the hot pepper provides insights into the evolution of pungency in Capsicum species.</title>
        <authorList>
            <person name="Kim S."/>
            <person name="Park M."/>
            <person name="Yeom S.I."/>
            <person name="Kim Y.M."/>
            <person name="Lee J.M."/>
            <person name="Lee H.A."/>
            <person name="Seo E."/>
            <person name="Choi J."/>
            <person name="Cheong K."/>
            <person name="Kim K.T."/>
            <person name="Jung K."/>
            <person name="Lee G.W."/>
            <person name="Oh S.K."/>
            <person name="Bae C."/>
            <person name="Kim S.B."/>
            <person name="Lee H.Y."/>
            <person name="Kim S.Y."/>
            <person name="Kim M.S."/>
            <person name="Kang B.C."/>
            <person name="Jo Y.D."/>
            <person name="Yang H.B."/>
            <person name="Jeong H.J."/>
            <person name="Kang W.H."/>
            <person name="Kwon J.K."/>
            <person name="Shin C."/>
            <person name="Lim J.Y."/>
            <person name="Park J.H."/>
            <person name="Huh J.H."/>
            <person name="Kim J.S."/>
            <person name="Kim B.D."/>
            <person name="Cohen O."/>
            <person name="Paran I."/>
            <person name="Suh M.C."/>
            <person name="Lee S.B."/>
            <person name="Kim Y.K."/>
            <person name="Shin Y."/>
            <person name="Noh S.J."/>
            <person name="Park J."/>
            <person name="Seo Y.S."/>
            <person name="Kwon S.Y."/>
            <person name="Kim H.A."/>
            <person name="Park J.M."/>
            <person name="Kim H.J."/>
            <person name="Choi S.B."/>
            <person name="Bosland P.W."/>
            <person name="Reeves G."/>
            <person name="Jo S.H."/>
            <person name="Lee B.W."/>
            <person name="Cho H.T."/>
            <person name="Choi H.S."/>
            <person name="Lee M.S."/>
            <person name="Yu Y."/>
            <person name="Do Choi Y."/>
            <person name="Park B.S."/>
            <person name="van Deynze A."/>
            <person name="Ashrafi H."/>
            <person name="Hill T."/>
            <person name="Kim W.T."/>
            <person name="Pai H.S."/>
            <person name="Ahn H.K."/>
            <person name="Yeam I."/>
            <person name="Giovannoni J.J."/>
            <person name="Rose J.K."/>
            <person name="Sorensen I."/>
            <person name="Lee S.J."/>
            <person name="Kim R.W."/>
            <person name="Choi I.Y."/>
            <person name="Choi B.S."/>
            <person name="Lim J.S."/>
            <person name="Lee Y.H."/>
            <person name="Choi D."/>
        </authorList>
    </citation>
    <scope>NUCLEOTIDE SEQUENCE [LARGE SCALE GENOMIC DNA]</scope>
    <source>
        <strain evidence="2">cv. CM334</strain>
    </source>
</reference>
<evidence type="ECO:0000313" key="1">
    <source>
        <dbReference type="EMBL" id="PHT85463.1"/>
    </source>
</evidence>
<protein>
    <submittedName>
        <fullName evidence="1">Uncharacterized protein</fullName>
    </submittedName>
</protein>
<dbReference type="Proteomes" id="UP000222542">
    <property type="component" value="Unassembled WGS sequence"/>
</dbReference>
<proteinExistence type="predicted"/>
<comment type="caution">
    <text evidence="1">The sequence shown here is derived from an EMBL/GenBank/DDBJ whole genome shotgun (WGS) entry which is preliminary data.</text>
</comment>
<dbReference type="EMBL" id="AYRZ02000003">
    <property type="protein sequence ID" value="PHT85463.1"/>
    <property type="molecule type" value="Genomic_DNA"/>
</dbReference>
<dbReference type="PANTHER" id="PTHR34145">
    <property type="entry name" value="OS02G0105600 PROTEIN"/>
    <property type="match status" value="1"/>
</dbReference>